<dbReference type="InterPro" id="IPR009061">
    <property type="entry name" value="DNA-bd_dom_put_sf"/>
</dbReference>
<dbReference type="InterPro" id="IPR015358">
    <property type="entry name" value="Tscrpt_reg_MerR_DNA-bd"/>
</dbReference>
<proteinExistence type="predicted"/>
<keyword evidence="5" id="KW-0238">DNA-binding</keyword>
<dbReference type="EMBL" id="BMFJ01000001">
    <property type="protein sequence ID" value="GGE25530.1"/>
    <property type="molecule type" value="Genomic_DNA"/>
</dbReference>
<protein>
    <recommendedName>
        <fullName evidence="2">HTH-type transcriptional regulator CueR</fullName>
    </recommendedName>
    <alternativeName>
        <fullName evidence="9">Copper efflux regulator</fullName>
    </alternativeName>
    <alternativeName>
        <fullName evidence="8">Copper export regulator</fullName>
    </alternativeName>
</protein>
<dbReference type="PRINTS" id="PR00040">
    <property type="entry name" value="HTHMERR"/>
</dbReference>
<keyword evidence="12" id="KW-1185">Reference proteome</keyword>
<dbReference type="PANTHER" id="PTHR30204:SF16">
    <property type="entry name" value="HTH-TYPE TRANSCRIPTIONAL REGULATOR CUER"/>
    <property type="match status" value="1"/>
</dbReference>
<comment type="caution">
    <text evidence="11">The sequence shown here is derived from an EMBL/GenBank/DDBJ whole genome shotgun (WGS) entry which is preliminary data.</text>
</comment>
<dbReference type="RefSeq" id="WP_188476792.1">
    <property type="nucleotide sequence ID" value="NZ_BMFJ01000001.1"/>
</dbReference>
<accession>A0A917EEY8</accession>
<dbReference type="Pfam" id="PF09278">
    <property type="entry name" value="MerR-DNA-bind"/>
    <property type="match status" value="1"/>
</dbReference>
<evidence type="ECO:0000259" key="10">
    <source>
        <dbReference type="PROSITE" id="PS50937"/>
    </source>
</evidence>
<sequence>MNIGHAAGLTGLPVKTIRYYEEIGLVTADRAANGYRDFGDRQITQLRLLAQARHLGFGLDECRRLLDLNADPDRASRDVRALAQENLRSVRARIRRLRALETELTSLIASCPGDDTSDCAILDRLADAACGEDTAPKAV</sequence>
<feature type="domain" description="HTH merR-type" evidence="10">
    <location>
        <begin position="1"/>
        <end position="68"/>
    </location>
</feature>
<keyword evidence="3" id="KW-0186">Copper</keyword>
<evidence type="ECO:0000256" key="9">
    <source>
        <dbReference type="ARBA" id="ARBA00032335"/>
    </source>
</evidence>
<organism evidence="11 12">
    <name type="scientific">Primorskyibacter flagellatus</name>
    <dbReference type="NCBI Taxonomy" id="1387277"/>
    <lineage>
        <taxon>Bacteria</taxon>
        <taxon>Pseudomonadati</taxon>
        <taxon>Pseudomonadota</taxon>
        <taxon>Alphaproteobacteria</taxon>
        <taxon>Rhodobacterales</taxon>
        <taxon>Roseobacteraceae</taxon>
        <taxon>Primorskyibacter</taxon>
    </lineage>
</organism>
<dbReference type="PROSITE" id="PS50937">
    <property type="entry name" value="HTH_MERR_2"/>
    <property type="match status" value="1"/>
</dbReference>
<dbReference type="SMART" id="SM00422">
    <property type="entry name" value="HTH_MERR"/>
    <property type="match status" value="1"/>
</dbReference>
<keyword evidence="4" id="KW-0805">Transcription regulation</keyword>
<dbReference type="AlphaFoldDB" id="A0A917EEY8"/>
<gene>
    <name evidence="11" type="ORF">GCM10011360_12410</name>
</gene>
<dbReference type="InterPro" id="IPR000551">
    <property type="entry name" value="MerR-type_HTH_dom"/>
</dbReference>
<evidence type="ECO:0000256" key="6">
    <source>
        <dbReference type="ARBA" id="ARBA00023159"/>
    </source>
</evidence>
<dbReference type="SUPFAM" id="SSF46955">
    <property type="entry name" value="Putative DNA-binding domain"/>
    <property type="match status" value="1"/>
</dbReference>
<dbReference type="Pfam" id="PF00376">
    <property type="entry name" value="MerR"/>
    <property type="match status" value="1"/>
</dbReference>
<evidence type="ECO:0000256" key="4">
    <source>
        <dbReference type="ARBA" id="ARBA00023015"/>
    </source>
</evidence>
<name>A0A917EEY8_9RHOB</name>
<evidence type="ECO:0000256" key="3">
    <source>
        <dbReference type="ARBA" id="ARBA00023008"/>
    </source>
</evidence>
<dbReference type="GO" id="GO:0003700">
    <property type="term" value="F:DNA-binding transcription factor activity"/>
    <property type="evidence" value="ECO:0007669"/>
    <property type="project" value="InterPro"/>
</dbReference>
<keyword evidence="7" id="KW-0804">Transcription</keyword>
<keyword evidence="6" id="KW-0010">Activator</keyword>
<dbReference type="PANTHER" id="PTHR30204">
    <property type="entry name" value="REDOX-CYCLING DRUG-SENSING TRANSCRIPTIONAL ACTIVATOR SOXR"/>
    <property type="match status" value="1"/>
</dbReference>
<evidence type="ECO:0000313" key="12">
    <source>
        <dbReference type="Proteomes" id="UP000612855"/>
    </source>
</evidence>
<evidence type="ECO:0000313" key="11">
    <source>
        <dbReference type="EMBL" id="GGE25530.1"/>
    </source>
</evidence>
<evidence type="ECO:0000256" key="2">
    <source>
        <dbReference type="ARBA" id="ARBA00017250"/>
    </source>
</evidence>
<evidence type="ECO:0000256" key="7">
    <source>
        <dbReference type="ARBA" id="ARBA00023163"/>
    </source>
</evidence>
<dbReference type="InterPro" id="IPR047057">
    <property type="entry name" value="MerR_fam"/>
</dbReference>
<dbReference type="GO" id="GO:0003677">
    <property type="term" value="F:DNA binding"/>
    <property type="evidence" value="ECO:0007669"/>
    <property type="project" value="UniProtKB-KW"/>
</dbReference>
<comment type="subunit">
    <text evidence="1">Homodimer.</text>
</comment>
<reference evidence="12" key="1">
    <citation type="journal article" date="2019" name="Int. J. Syst. Evol. Microbiol.">
        <title>The Global Catalogue of Microorganisms (GCM) 10K type strain sequencing project: providing services to taxonomists for standard genome sequencing and annotation.</title>
        <authorList>
            <consortium name="The Broad Institute Genomics Platform"/>
            <consortium name="The Broad Institute Genome Sequencing Center for Infectious Disease"/>
            <person name="Wu L."/>
            <person name="Ma J."/>
        </authorList>
    </citation>
    <scope>NUCLEOTIDE SEQUENCE [LARGE SCALE GENOMIC DNA]</scope>
    <source>
        <strain evidence="12">CGMCC 1.12664</strain>
    </source>
</reference>
<evidence type="ECO:0000256" key="5">
    <source>
        <dbReference type="ARBA" id="ARBA00023125"/>
    </source>
</evidence>
<dbReference type="Gene3D" id="1.10.1660.10">
    <property type="match status" value="1"/>
</dbReference>
<dbReference type="Proteomes" id="UP000612855">
    <property type="component" value="Unassembled WGS sequence"/>
</dbReference>
<evidence type="ECO:0000256" key="8">
    <source>
        <dbReference type="ARBA" id="ARBA00031472"/>
    </source>
</evidence>
<evidence type="ECO:0000256" key="1">
    <source>
        <dbReference type="ARBA" id="ARBA00011738"/>
    </source>
</evidence>